<dbReference type="RefSeq" id="WP_118875904.1">
    <property type="nucleotide sequence ID" value="NZ_QWEI01000003.1"/>
</dbReference>
<protein>
    <submittedName>
        <fullName evidence="1">Alkaline phosphatase family protein</fullName>
    </submittedName>
</protein>
<dbReference type="Pfam" id="PF01663">
    <property type="entry name" value="Phosphodiest"/>
    <property type="match status" value="1"/>
</dbReference>
<reference evidence="1 2" key="1">
    <citation type="submission" date="2018-08" db="EMBL/GenBank/DDBJ databases">
        <title>Lysinibacillus sp. YLB-03 draft genome sequence.</title>
        <authorList>
            <person name="Yu L."/>
        </authorList>
    </citation>
    <scope>NUCLEOTIDE SEQUENCE [LARGE SCALE GENOMIC DNA]</scope>
    <source>
        <strain evidence="1 2">YLB-03</strain>
    </source>
</reference>
<name>A0A396SGC0_9BACL</name>
<sequence length="524" mass="58118">MKRKIIYGLTIVIVLSASLILAVSISPTKDLPDPSAHPQQKPVILIVVDSLMNKPLQKAADEGKIPAFSFLINYGRIYPEMISSYPTMSVTIDSTLLTGTYPEQHKIPGLIWFKEDEGRIISYGSGIGEIWNTGVRNVAKDSVIHLNETHLSKEVQTIHENLASSQISSASINGIIYRGSAAHQLNVPKLIGLTNLLPKEIKVNGPTILSLGALSQYNPENDFHKFIWNRLGVNNKFTANELSYLIKQNKLPAFILSYLPDADAAIHKHGPNDLKGIEKADQALQDILNSFSSWEEALQKATWIVMGDSGQSSIKKDKKTSLIDLNKSLNNYSFWEGNNKKAQLAIAINERMAYIYVNDKNIERADITKPLKKDERIGFIAWKEGNKNYVTSPGSNEELTFSPNGPYVDEFGQSWEISGDFSILDLKVSGEGRLQYNDYPDALARLRGALHAQSGRVIIVDAKPAYEFIEKHSHDHAGGAAHGSLHKVDSLVPMIVAGTDEFPEVQRLVDLKKAILQLLDRGQE</sequence>
<keyword evidence="2" id="KW-1185">Reference proteome</keyword>
<dbReference type="PANTHER" id="PTHR10151">
    <property type="entry name" value="ECTONUCLEOTIDE PYROPHOSPHATASE/PHOSPHODIESTERASE"/>
    <property type="match status" value="1"/>
</dbReference>
<dbReference type="OrthoDB" id="2381338at2"/>
<dbReference type="EMBL" id="QWEI01000003">
    <property type="protein sequence ID" value="RHW37516.1"/>
    <property type="molecule type" value="Genomic_DNA"/>
</dbReference>
<dbReference type="Proteomes" id="UP000265692">
    <property type="component" value="Unassembled WGS sequence"/>
</dbReference>
<dbReference type="InterPro" id="IPR017850">
    <property type="entry name" value="Alkaline_phosphatase_core_sf"/>
</dbReference>
<evidence type="ECO:0000313" key="1">
    <source>
        <dbReference type="EMBL" id="RHW37516.1"/>
    </source>
</evidence>
<dbReference type="SUPFAM" id="SSF53649">
    <property type="entry name" value="Alkaline phosphatase-like"/>
    <property type="match status" value="1"/>
</dbReference>
<evidence type="ECO:0000313" key="2">
    <source>
        <dbReference type="Proteomes" id="UP000265692"/>
    </source>
</evidence>
<gene>
    <name evidence="1" type="ORF">D1B33_08260</name>
</gene>
<organism evidence="1 2">
    <name type="scientific">Ureibacillus yapensis</name>
    <dbReference type="NCBI Taxonomy" id="2304605"/>
    <lineage>
        <taxon>Bacteria</taxon>
        <taxon>Bacillati</taxon>
        <taxon>Bacillota</taxon>
        <taxon>Bacilli</taxon>
        <taxon>Bacillales</taxon>
        <taxon>Caryophanaceae</taxon>
        <taxon>Ureibacillus</taxon>
    </lineage>
</organism>
<dbReference type="Gene3D" id="3.40.720.10">
    <property type="entry name" value="Alkaline Phosphatase, subunit A"/>
    <property type="match status" value="1"/>
</dbReference>
<dbReference type="InterPro" id="IPR002591">
    <property type="entry name" value="Phosphodiest/P_Trfase"/>
</dbReference>
<comment type="caution">
    <text evidence="1">The sequence shown here is derived from an EMBL/GenBank/DDBJ whole genome shotgun (WGS) entry which is preliminary data.</text>
</comment>
<dbReference type="AlphaFoldDB" id="A0A396SGC0"/>
<proteinExistence type="predicted"/>
<accession>A0A396SGC0</accession>
<dbReference type="PANTHER" id="PTHR10151:SF120">
    <property type="entry name" value="BIS(5'-ADENOSYL)-TRIPHOSPHATASE"/>
    <property type="match status" value="1"/>
</dbReference>
<dbReference type="GO" id="GO:0016787">
    <property type="term" value="F:hydrolase activity"/>
    <property type="evidence" value="ECO:0007669"/>
    <property type="project" value="UniProtKB-ARBA"/>
</dbReference>